<name>A0ACB7ZR89_9AGAM</name>
<protein>
    <submittedName>
        <fullName evidence="1">Uncharacterized protein</fullName>
    </submittedName>
</protein>
<evidence type="ECO:0000313" key="1">
    <source>
        <dbReference type="EMBL" id="KAH7903323.1"/>
    </source>
</evidence>
<keyword evidence="2" id="KW-1185">Reference proteome</keyword>
<comment type="caution">
    <text evidence="1">The sequence shown here is derived from an EMBL/GenBank/DDBJ whole genome shotgun (WGS) entry which is preliminary data.</text>
</comment>
<reference evidence="1" key="1">
    <citation type="journal article" date="2021" name="New Phytol.">
        <title>Evolutionary innovations through gain and loss of genes in the ectomycorrhizal Boletales.</title>
        <authorList>
            <person name="Wu G."/>
            <person name="Miyauchi S."/>
            <person name="Morin E."/>
            <person name="Kuo A."/>
            <person name="Drula E."/>
            <person name="Varga T."/>
            <person name="Kohler A."/>
            <person name="Feng B."/>
            <person name="Cao Y."/>
            <person name="Lipzen A."/>
            <person name="Daum C."/>
            <person name="Hundley H."/>
            <person name="Pangilinan J."/>
            <person name="Johnson J."/>
            <person name="Barry K."/>
            <person name="LaButti K."/>
            <person name="Ng V."/>
            <person name="Ahrendt S."/>
            <person name="Min B."/>
            <person name="Choi I.G."/>
            <person name="Park H."/>
            <person name="Plett J.M."/>
            <person name="Magnuson J."/>
            <person name="Spatafora J.W."/>
            <person name="Nagy L.G."/>
            <person name="Henrissat B."/>
            <person name="Grigoriev I.V."/>
            <person name="Yang Z.L."/>
            <person name="Xu J."/>
            <person name="Martin F.M."/>
        </authorList>
    </citation>
    <scope>NUCLEOTIDE SEQUENCE</scope>
    <source>
        <strain evidence="1">ATCC 28755</strain>
    </source>
</reference>
<gene>
    <name evidence="1" type="ORF">BJ138DRAFT_1120503</name>
</gene>
<organism evidence="1 2">
    <name type="scientific">Hygrophoropsis aurantiaca</name>
    <dbReference type="NCBI Taxonomy" id="72124"/>
    <lineage>
        <taxon>Eukaryota</taxon>
        <taxon>Fungi</taxon>
        <taxon>Dikarya</taxon>
        <taxon>Basidiomycota</taxon>
        <taxon>Agaricomycotina</taxon>
        <taxon>Agaricomycetes</taxon>
        <taxon>Agaricomycetidae</taxon>
        <taxon>Boletales</taxon>
        <taxon>Coniophorineae</taxon>
        <taxon>Hygrophoropsidaceae</taxon>
        <taxon>Hygrophoropsis</taxon>
    </lineage>
</organism>
<dbReference type="Proteomes" id="UP000790377">
    <property type="component" value="Unassembled WGS sequence"/>
</dbReference>
<proteinExistence type="predicted"/>
<sequence length="401" mass="41197">MLGDAPFAPVPSMNTLGGAPFTPFAPLSMPSASAAASNSNTMLGDAPFAPVPSMNTLGGAPFAPFAPLSMPSASAQQQIGAPPMGLADASVFQGTVSGPPIIPSAAFRTTTPDLGSSLSFDFGDQSLIMPDAQYFNMPPPGSDIPFTFGELGEVLGDHWSHSQPLSPSATVLPLPSPQAATPSIAPANPSVDERIAPRAHALSNTHRITVSSYASPPPFGHGIPNNAGNEPVTNGPAAFLMQTSSTATCTPPRLNRLCNFNSPTPASSNTPPRLRHIETIQERTGSQPSNDTSSSVANEAPVPSVNKTLSKANATTNTPVSAINGVIPLPQLEQVDSGRPKRVRMASKRHDQANSIGTNVPSCAGDRVPRASGSTQGAPAPGKRSGAPAKKDTQTKRAKIT</sequence>
<evidence type="ECO:0000313" key="2">
    <source>
        <dbReference type="Proteomes" id="UP000790377"/>
    </source>
</evidence>
<dbReference type="EMBL" id="MU269048">
    <property type="protein sequence ID" value="KAH7903323.1"/>
    <property type="molecule type" value="Genomic_DNA"/>
</dbReference>
<accession>A0ACB7ZR89</accession>